<dbReference type="InterPro" id="IPR029060">
    <property type="entry name" value="PIN-like_dom_sf"/>
</dbReference>
<dbReference type="HOGENOM" id="CLU_119496_1_1_2"/>
<gene>
    <name evidence="2" type="ordered locus">Mhun_0369</name>
</gene>
<name>Q2FQJ8_METHJ</name>
<dbReference type="RefSeq" id="WP_011447431.1">
    <property type="nucleotide sequence ID" value="NC_007796.1"/>
</dbReference>
<dbReference type="Pfam" id="PF01850">
    <property type="entry name" value="PIN"/>
    <property type="match status" value="1"/>
</dbReference>
<feature type="domain" description="PIN" evidence="1">
    <location>
        <begin position="14"/>
        <end position="122"/>
    </location>
</feature>
<reference evidence="3" key="1">
    <citation type="journal article" date="2016" name="Stand. Genomic Sci.">
        <title>Complete genome sequence of Methanospirillum hungatei type strain JF1.</title>
        <authorList>
            <person name="Gunsalus R.P."/>
            <person name="Cook L.E."/>
            <person name="Crable B."/>
            <person name="Rohlin L."/>
            <person name="McDonald E."/>
            <person name="Mouttaki H."/>
            <person name="Sieber J.R."/>
            <person name="Poweleit N."/>
            <person name="Zhou H."/>
            <person name="Lapidus A.L."/>
            <person name="Daligault H.E."/>
            <person name="Land M."/>
            <person name="Gilna P."/>
            <person name="Ivanova N."/>
            <person name="Kyrpides N."/>
            <person name="Culley D.E."/>
            <person name="McInerney M.J."/>
        </authorList>
    </citation>
    <scope>NUCLEOTIDE SEQUENCE [LARGE SCALE GENOMIC DNA]</scope>
    <source>
        <strain evidence="3">ATCC 27890 / DSM 864 / NBRC 100397 / JF-1</strain>
    </source>
</reference>
<keyword evidence="3" id="KW-1185">Reference proteome</keyword>
<dbReference type="SUPFAM" id="SSF88723">
    <property type="entry name" value="PIN domain-like"/>
    <property type="match status" value="1"/>
</dbReference>
<dbReference type="EMBL" id="CP000254">
    <property type="protein sequence ID" value="ABD40137.1"/>
    <property type="molecule type" value="Genomic_DNA"/>
</dbReference>
<dbReference type="KEGG" id="mhu:Mhun_0369"/>
<organism evidence="2 3">
    <name type="scientific">Methanospirillum hungatei JF-1 (strain ATCC 27890 / DSM 864 / NBRC 100397 / JF-1)</name>
    <dbReference type="NCBI Taxonomy" id="323259"/>
    <lineage>
        <taxon>Archaea</taxon>
        <taxon>Methanobacteriati</taxon>
        <taxon>Methanobacteriota</taxon>
        <taxon>Stenosarchaea group</taxon>
        <taxon>Methanomicrobia</taxon>
        <taxon>Methanomicrobiales</taxon>
        <taxon>Methanospirillaceae</taxon>
        <taxon>Methanospirillum</taxon>
    </lineage>
</organism>
<dbReference type="eggNOG" id="arCOG00727">
    <property type="taxonomic scope" value="Archaea"/>
</dbReference>
<evidence type="ECO:0000313" key="3">
    <source>
        <dbReference type="Proteomes" id="UP000001941"/>
    </source>
</evidence>
<protein>
    <recommendedName>
        <fullName evidence="1">PIN domain-containing protein</fullName>
    </recommendedName>
</protein>
<dbReference type="AlphaFoldDB" id="Q2FQJ8"/>
<dbReference type="InterPro" id="IPR002716">
    <property type="entry name" value="PIN_dom"/>
</dbReference>
<evidence type="ECO:0000259" key="1">
    <source>
        <dbReference type="Pfam" id="PF01850"/>
    </source>
</evidence>
<dbReference type="STRING" id="323259.Mhun_0369"/>
<proteinExistence type="predicted"/>
<accession>Q2FQJ8</accession>
<dbReference type="GeneID" id="95969656"/>
<evidence type="ECO:0000313" key="2">
    <source>
        <dbReference type="EMBL" id="ABD40137.1"/>
    </source>
</evidence>
<dbReference type="CDD" id="cd09874">
    <property type="entry name" value="PIN_MT3492-like"/>
    <property type="match status" value="1"/>
</dbReference>
<dbReference type="InParanoid" id="Q2FQJ8"/>
<dbReference type="EnsemblBacteria" id="ABD40137">
    <property type="protein sequence ID" value="ABD40137"/>
    <property type="gene ID" value="Mhun_0369"/>
</dbReference>
<dbReference type="Proteomes" id="UP000001941">
    <property type="component" value="Chromosome"/>
</dbReference>
<dbReference type="Gene3D" id="3.40.50.1010">
    <property type="entry name" value="5'-nuclease"/>
    <property type="match status" value="1"/>
</dbReference>
<sequence length="165" mass="19017">MISSRLEKNGYESVFDPSALVKIFHNEKGSERTRELILNAQNNLYILDIAQIEYYSAIFRRYRNHELSKKSLNIAISGFEKEISHYYIEPTTPLVIKEAQNLIFSYGEKSDLRTLDSIHLAAFSLISSEDWIFVCCDSILSCVAEESQFTVLNPIQQENIGFNHE</sequence>